<evidence type="ECO:0000256" key="7">
    <source>
        <dbReference type="SAM" id="MobiDB-lite"/>
    </source>
</evidence>
<dbReference type="EC" id="3.1.11.6" evidence="6"/>
<proteinExistence type="inferred from homology"/>
<dbReference type="EMBL" id="CP038635">
    <property type="protein sequence ID" value="QBY53896.1"/>
    <property type="molecule type" value="Genomic_DNA"/>
</dbReference>
<evidence type="ECO:0000256" key="3">
    <source>
        <dbReference type="ARBA" id="ARBA00022722"/>
    </source>
</evidence>
<keyword evidence="2 6" id="KW-0963">Cytoplasm</keyword>
<keyword evidence="5 6" id="KW-0269">Exonuclease</keyword>
<comment type="subunit">
    <text evidence="6">Heterooligomer composed of large and small subunits.</text>
</comment>
<dbReference type="GO" id="GO:0005829">
    <property type="term" value="C:cytosol"/>
    <property type="evidence" value="ECO:0007669"/>
    <property type="project" value="TreeGrafter"/>
</dbReference>
<comment type="subcellular location">
    <subcellularLocation>
        <location evidence="6">Cytoplasm</location>
    </subcellularLocation>
</comment>
<dbReference type="NCBIfam" id="NF002140">
    <property type="entry name" value="PRK00977.1-4"/>
    <property type="match status" value="1"/>
</dbReference>
<dbReference type="NCBIfam" id="NF002141">
    <property type="entry name" value="PRK00977.1-5"/>
    <property type="match status" value="1"/>
</dbReference>
<comment type="function">
    <text evidence="6">Bidirectionally degrades single-stranded DNA into large acid-insoluble oligonucleotides, which are then degraded further into small acid-soluble oligonucleotides.</text>
</comment>
<keyword evidence="4 6" id="KW-0378">Hydrolase</keyword>
<dbReference type="Gene3D" id="1.10.287.1040">
    <property type="entry name" value="Exonuclease VII, small subunit"/>
    <property type="match status" value="1"/>
</dbReference>
<evidence type="ECO:0000313" key="8">
    <source>
        <dbReference type="EMBL" id="QBY53896.1"/>
    </source>
</evidence>
<dbReference type="RefSeq" id="WP_133093090.1">
    <property type="nucleotide sequence ID" value="NZ_CP038635.1"/>
</dbReference>
<dbReference type="Proteomes" id="UP000295294">
    <property type="component" value="Chromosome 2"/>
</dbReference>
<dbReference type="NCBIfam" id="TIGR01280">
    <property type="entry name" value="xseB"/>
    <property type="match status" value="1"/>
</dbReference>
<dbReference type="PANTHER" id="PTHR34137:SF1">
    <property type="entry name" value="EXODEOXYRIBONUCLEASE 7 SMALL SUBUNIT"/>
    <property type="match status" value="1"/>
</dbReference>
<protein>
    <recommendedName>
        <fullName evidence="6">Exodeoxyribonuclease 7 small subunit</fullName>
        <ecNumber evidence="6">3.1.11.6</ecNumber>
    </recommendedName>
    <alternativeName>
        <fullName evidence="6">Exodeoxyribonuclease VII small subunit</fullName>
        <shortName evidence="6">Exonuclease VII small subunit</shortName>
    </alternativeName>
</protein>
<dbReference type="OrthoDB" id="287668at2"/>
<dbReference type="InterPro" id="IPR003761">
    <property type="entry name" value="Exonuc_VII_S"/>
</dbReference>
<dbReference type="GO" id="GO:0009318">
    <property type="term" value="C:exodeoxyribonuclease VII complex"/>
    <property type="evidence" value="ECO:0007669"/>
    <property type="project" value="UniProtKB-UniRule"/>
</dbReference>
<dbReference type="KEGG" id="cox:E0W60_22925"/>
<dbReference type="STRING" id="1349762.GCA_001592245_05546"/>
<evidence type="ECO:0000256" key="2">
    <source>
        <dbReference type="ARBA" id="ARBA00022490"/>
    </source>
</evidence>
<dbReference type="GO" id="GO:0006308">
    <property type="term" value="P:DNA catabolic process"/>
    <property type="evidence" value="ECO:0007669"/>
    <property type="project" value="UniProtKB-UniRule"/>
</dbReference>
<comment type="catalytic activity">
    <reaction evidence="6">
        <text>Exonucleolytic cleavage in either 5'- to 3'- or 3'- to 5'-direction to yield nucleoside 5'-phosphates.</text>
        <dbReference type="EC" id="3.1.11.6"/>
    </reaction>
</comment>
<evidence type="ECO:0000256" key="4">
    <source>
        <dbReference type="ARBA" id="ARBA00022801"/>
    </source>
</evidence>
<evidence type="ECO:0000256" key="5">
    <source>
        <dbReference type="ARBA" id="ARBA00022839"/>
    </source>
</evidence>
<keyword evidence="3 6" id="KW-0540">Nuclease</keyword>
<evidence type="ECO:0000256" key="6">
    <source>
        <dbReference type="HAMAP-Rule" id="MF_00337"/>
    </source>
</evidence>
<dbReference type="SUPFAM" id="SSF116842">
    <property type="entry name" value="XseB-like"/>
    <property type="match status" value="1"/>
</dbReference>
<accession>A0A4P7LCY6</accession>
<evidence type="ECO:0000256" key="1">
    <source>
        <dbReference type="ARBA" id="ARBA00009998"/>
    </source>
</evidence>
<feature type="region of interest" description="Disordered" evidence="7">
    <location>
        <begin position="83"/>
        <end position="103"/>
    </location>
</feature>
<reference evidence="8 9" key="1">
    <citation type="submission" date="2019-03" db="EMBL/GenBank/DDBJ databases">
        <title>Efficiently degradation of phenoxyalkanoic acid herbicides by Cupriavidus oxalaticus strain X32.</title>
        <authorList>
            <person name="Sheng X."/>
        </authorList>
    </citation>
    <scope>NUCLEOTIDE SEQUENCE [LARGE SCALE GENOMIC DNA]</scope>
    <source>
        <strain evidence="8 9">X32</strain>
    </source>
</reference>
<name>A0A4P7LCY6_9BURK</name>
<dbReference type="HAMAP" id="MF_00337">
    <property type="entry name" value="Exonuc_7_S"/>
    <property type="match status" value="1"/>
</dbReference>
<dbReference type="InterPro" id="IPR037004">
    <property type="entry name" value="Exonuc_VII_ssu_sf"/>
</dbReference>
<dbReference type="AlphaFoldDB" id="A0A4P7LCY6"/>
<organism evidence="8 9">
    <name type="scientific">Cupriavidus oxalaticus</name>
    <dbReference type="NCBI Taxonomy" id="96344"/>
    <lineage>
        <taxon>Bacteria</taxon>
        <taxon>Pseudomonadati</taxon>
        <taxon>Pseudomonadota</taxon>
        <taxon>Betaproteobacteria</taxon>
        <taxon>Burkholderiales</taxon>
        <taxon>Burkholderiaceae</taxon>
        <taxon>Cupriavidus</taxon>
    </lineage>
</organism>
<comment type="similarity">
    <text evidence="1 6">Belongs to the XseB family.</text>
</comment>
<feature type="compositionally biased region" description="Gly residues" evidence="7">
    <location>
        <begin position="87"/>
        <end position="96"/>
    </location>
</feature>
<gene>
    <name evidence="6" type="primary">xseB</name>
    <name evidence="8" type="ORF">E0W60_22925</name>
</gene>
<dbReference type="GO" id="GO:0008855">
    <property type="term" value="F:exodeoxyribonuclease VII activity"/>
    <property type="evidence" value="ECO:0007669"/>
    <property type="project" value="UniProtKB-UniRule"/>
</dbReference>
<dbReference type="PANTHER" id="PTHR34137">
    <property type="entry name" value="EXODEOXYRIBONUCLEASE 7 SMALL SUBUNIT"/>
    <property type="match status" value="1"/>
</dbReference>
<dbReference type="Pfam" id="PF02609">
    <property type="entry name" value="Exonuc_VII_S"/>
    <property type="match status" value="1"/>
</dbReference>
<sequence length="103" mass="10794">MPKTTTAAVQTEDTTTASVPPASYEAAMAELETLVASMESGELPLEASLAAYRRGAELVRYCQQKLERVEQQVRVLEGEVLKPLAGEGNGGNGINGAQGADEA</sequence>
<evidence type="ECO:0000313" key="9">
    <source>
        <dbReference type="Proteomes" id="UP000295294"/>
    </source>
</evidence>